<protein>
    <recommendedName>
        <fullName evidence="4">DUF4271 domain-containing protein</fullName>
    </recommendedName>
</protein>
<comment type="caution">
    <text evidence="2">The sequence shown here is derived from an EMBL/GenBank/DDBJ whole genome shotgun (WGS) entry which is preliminary data.</text>
</comment>
<dbReference type="STRING" id="1333662.LPB303_01645"/>
<organism evidence="2 3">
    <name type="scientific">Polaribacter atrinae</name>
    <dbReference type="NCBI Taxonomy" id="1333662"/>
    <lineage>
        <taxon>Bacteria</taxon>
        <taxon>Pseudomonadati</taxon>
        <taxon>Bacteroidota</taxon>
        <taxon>Flavobacteriia</taxon>
        <taxon>Flavobacteriales</taxon>
        <taxon>Flavobacteriaceae</taxon>
    </lineage>
</organism>
<keyword evidence="3" id="KW-1185">Reference proteome</keyword>
<accession>A0A176TEK2</accession>
<dbReference type="AlphaFoldDB" id="A0A176TEK2"/>
<keyword evidence="1" id="KW-1133">Transmembrane helix</keyword>
<keyword evidence="1" id="KW-0812">Transmembrane</keyword>
<evidence type="ECO:0000313" key="2">
    <source>
        <dbReference type="EMBL" id="OAD46264.1"/>
    </source>
</evidence>
<dbReference type="InterPro" id="IPR025367">
    <property type="entry name" value="DUF4271"/>
</dbReference>
<feature type="transmembrane region" description="Helical" evidence="1">
    <location>
        <begin position="12"/>
        <end position="31"/>
    </location>
</feature>
<evidence type="ECO:0000313" key="3">
    <source>
        <dbReference type="Proteomes" id="UP000076923"/>
    </source>
</evidence>
<evidence type="ECO:0008006" key="4">
    <source>
        <dbReference type="Google" id="ProtNLM"/>
    </source>
</evidence>
<proteinExistence type="predicted"/>
<reference evidence="2 3" key="1">
    <citation type="submission" date="2016-02" db="EMBL/GenBank/DDBJ databases">
        <title>Draft genome sequence of Polaribacter atrinae KACC17473.</title>
        <authorList>
            <person name="Shin S.-K."/>
            <person name="Yi H."/>
        </authorList>
    </citation>
    <scope>NUCLEOTIDE SEQUENCE [LARGE SCALE GENOMIC DNA]</scope>
    <source>
        <strain evidence="2 3">KACC 17473</strain>
    </source>
</reference>
<evidence type="ECO:0000256" key="1">
    <source>
        <dbReference type="SAM" id="Phobius"/>
    </source>
</evidence>
<dbReference type="RefSeq" id="WP_068447485.1">
    <property type="nucleotide sequence ID" value="NZ_CANKUV010000001.1"/>
</dbReference>
<feature type="transmembrane region" description="Helical" evidence="1">
    <location>
        <begin position="66"/>
        <end position="86"/>
    </location>
</feature>
<gene>
    <name evidence="2" type="ORF">LPB303_01645</name>
</gene>
<sequence length="213" mass="24833">MQAVERVIVDNSWITILLVCLLACIFLLRGLSTVRLKGSVSSLLNKSFVESEIEENSSFFNPFKNVVFVFSITILSLLSYKIYLHYNSSSEQGFYTFLKILGVVFSYLTIKRLLEFLLSVIFKIDKKLDFFLVSKSIYLYSVSFFLLIAIVLVEYSQLNTLFLVYFSALLFSVRFIFHAVINKKLIFSELFYFILYLCAFEIAPLFILFRLLF</sequence>
<feature type="transmembrane region" description="Helical" evidence="1">
    <location>
        <begin position="158"/>
        <end position="177"/>
    </location>
</feature>
<feature type="transmembrane region" description="Helical" evidence="1">
    <location>
        <begin position="189"/>
        <end position="212"/>
    </location>
</feature>
<dbReference type="OrthoDB" id="1438590at2"/>
<dbReference type="EMBL" id="LVWE01000003">
    <property type="protein sequence ID" value="OAD46264.1"/>
    <property type="molecule type" value="Genomic_DNA"/>
</dbReference>
<dbReference type="Proteomes" id="UP000076923">
    <property type="component" value="Unassembled WGS sequence"/>
</dbReference>
<dbReference type="Pfam" id="PF14093">
    <property type="entry name" value="DUF4271"/>
    <property type="match status" value="1"/>
</dbReference>
<name>A0A176TEK2_9FLAO</name>
<feature type="transmembrane region" description="Helical" evidence="1">
    <location>
        <begin position="130"/>
        <end position="152"/>
    </location>
</feature>
<keyword evidence="1" id="KW-0472">Membrane</keyword>